<dbReference type="AlphaFoldDB" id="A0A9K3JEJ8"/>
<evidence type="ECO:0000313" key="3">
    <source>
        <dbReference type="Proteomes" id="UP000215914"/>
    </source>
</evidence>
<proteinExistence type="predicted"/>
<comment type="caution">
    <text evidence="2">The sequence shown here is derived from an EMBL/GenBank/DDBJ whole genome shotgun (WGS) entry which is preliminary data.</text>
</comment>
<gene>
    <name evidence="2" type="ORF">HanXRQr2_Chr03g0095901</name>
</gene>
<dbReference type="Gramene" id="mRNA:HanXRQr2_Chr03g0095901">
    <property type="protein sequence ID" value="mRNA:HanXRQr2_Chr03g0095901"/>
    <property type="gene ID" value="HanXRQr2_Chr03g0095901"/>
</dbReference>
<dbReference type="EMBL" id="MNCJ02000318">
    <property type="protein sequence ID" value="KAF5813237.1"/>
    <property type="molecule type" value="Genomic_DNA"/>
</dbReference>
<protein>
    <submittedName>
        <fullName evidence="2">Uncharacterized protein</fullName>
    </submittedName>
</protein>
<sequence>MVQRIRLWMMICCCQVMVIAAVTDPNDLVVLNALKYGWENLPHDWKGSDPCGSNWEGINRTDSHITTL</sequence>
<feature type="signal peptide" evidence="1">
    <location>
        <begin position="1"/>
        <end position="21"/>
    </location>
</feature>
<reference evidence="2" key="2">
    <citation type="submission" date="2020-06" db="EMBL/GenBank/DDBJ databases">
        <title>Helianthus annuus Genome sequencing and assembly Release 2.</title>
        <authorList>
            <person name="Gouzy J."/>
            <person name="Langlade N."/>
            <person name="Munos S."/>
        </authorList>
    </citation>
    <scope>NUCLEOTIDE SEQUENCE</scope>
    <source>
        <tissue evidence="2">Leaves</tissue>
    </source>
</reference>
<keyword evidence="1" id="KW-0732">Signal</keyword>
<dbReference type="Proteomes" id="UP000215914">
    <property type="component" value="Unassembled WGS sequence"/>
</dbReference>
<keyword evidence="3" id="KW-1185">Reference proteome</keyword>
<feature type="chain" id="PRO_5039928271" evidence="1">
    <location>
        <begin position="22"/>
        <end position="68"/>
    </location>
</feature>
<evidence type="ECO:0000256" key="1">
    <source>
        <dbReference type="SAM" id="SignalP"/>
    </source>
</evidence>
<reference evidence="2" key="1">
    <citation type="journal article" date="2017" name="Nature">
        <title>The sunflower genome provides insights into oil metabolism, flowering and Asterid evolution.</title>
        <authorList>
            <person name="Badouin H."/>
            <person name="Gouzy J."/>
            <person name="Grassa C.J."/>
            <person name="Murat F."/>
            <person name="Staton S.E."/>
            <person name="Cottret L."/>
            <person name="Lelandais-Briere C."/>
            <person name="Owens G.L."/>
            <person name="Carrere S."/>
            <person name="Mayjonade B."/>
            <person name="Legrand L."/>
            <person name="Gill N."/>
            <person name="Kane N.C."/>
            <person name="Bowers J.E."/>
            <person name="Hubner S."/>
            <person name="Bellec A."/>
            <person name="Berard A."/>
            <person name="Berges H."/>
            <person name="Blanchet N."/>
            <person name="Boniface M.C."/>
            <person name="Brunel D."/>
            <person name="Catrice O."/>
            <person name="Chaidir N."/>
            <person name="Claudel C."/>
            <person name="Donnadieu C."/>
            <person name="Faraut T."/>
            <person name="Fievet G."/>
            <person name="Helmstetter N."/>
            <person name="King M."/>
            <person name="Knapp S.J."/>
            <person name="Lai Z."/>
            <person name="Le Paslier M.C."/>
            <person name="Lippi Y."/>
            <person name="Lorenzon L."/>
            <person name="Mandel J.R."/>
            <person name="Marage G."/>
            <person name="Marchand G."/>
            <person name="Marquand E."/>
            <person name="Bret-Mestries E."/>
            <person name="Morien E."/>
            <person name="Nambeesan S."/>
            <person name="Nguyen T."/>
            <person name="Pegot-Espagnet P."/>
            <person name="Pouilly N."/>
            <person name="Raftis F."/>
            <person name="Sallet E."/>
            <person name="Schiex T."/>
            <person name="Thomas J."/>
            <person name="Vandecasteele C."/>
            <person name="Vares D."/>
            <person name="Vear F."/>
            <person name="Vautrin S."/>
            <person name="Crespi M."/>
            <person name="Mangin B."/>
            <person name="Burke J.M."/>
            <person name="Salse J."/>
            <person name="Munos S."/>
            <person name="Vincourt P."/>
            <person name="Rieseberg L.H."/>
            <person name="Langlade N.B."/>
        </authorList>
    </citation>
    <scope>NUCLEOTIDE SEQUENCE</scope>
    <source>
        <tissue evidence="2">Leaves</tissue>
    </source>
</reference>
<evidence type="ECO:0000313" key="2">
    <source>
        <dbReference type="EMBL" id="KAF5813237.1"/>
    </source>
</evidence>
<organism evidence="2 3">
    <name type="scientific">Helianthus annuus</name>
    <name type="common">Common sunflower</name>
    <dbReference type="NCBI Taxonomy" id="4232"/>
    <lineage>
        <taxon>Eukaryota</taxon>
        <taxon>Viridiplantae</taxon>
        <taxon>Streptophyta</taxon>
        <taxon>Embryophyta</taxon>
        <taxon>Tracheophyta</taxon>
        <taxon>Spermatophyta</taxon>
        <taxon>Magnoliopsida</taxon>
        <taxon>eudicotyledons</taxon>
        <taxon>Gunneridae</taxon>
        <taxon>Pentapetalae</taxon>
        <taxon>asterids</taxon>
        <taxon>campanulids</taxon>
        <taxon>Asterales</taxon>
        <taxon>Asteraceae</taxon>
        <taxon>Asteroideae</taxon>
        <taxon>Heliantheae alliance</taxon>
        <taxon>Heliantheae</taxon>
        <taxon>Helianthus</taxon>
    </lineage>
</organism>
<name>A0A9K3JEJ8_HELAN</name>
<accession>A0A9K3JEJ8</accession>